<dbReference type="VEuPathDB" id="VectorBase:RSAN_039477"/>
<keyword evidence="2" id="KW-1185">Reference proteome</keyword>
<dbReference type="AlphaFoldDB" id="A0A9D4TCM1"/>
<proteinExistence type="predicted"/>
<evidence type="ECO:0000313" key="1">
    <source>
        <dbReference type="EMBL" id="KAH7985162.1"/>
    </source>
</evidence>
<comment type="caution">
    <text evidence="1">The sequence shown here is derived from an EMBL/GenBank/DDBJ whole genome shotgun (WGS) entry which is preliminary data.</text>
</comment>
<accession>A0A9D4TCM1</accession>
<name>A0A9D4TCM1_RHISA</name>
<organism evidence="1 2">
    <name type="scientific">Rhipicephalus sanguineus</name>
    <name type="common">Brown dog tick</name>
    <name type="synonym">Ixodes sanguineus</name>
    <dbReference type="NCBI Taxonomy" id="34632"/>
    <lineage>
        <taxon>Eukaryota</taxon>
        <taxon>Metazoa</taxon>
        <taxon>Ecdysozoa</taxon>
        <taxon>Arthropoda</taxon>
        <taxon>Chelicerata</taxon>
        <taxon>Arachnida</taxon>
        <taxon>Acari</taxon>
        <taxon>Parasitiformes</taxon>
        <taxon>Ixodida</taxon>
        <taxon>Ixodoidea</taxon>
        <taxon>Ixodidae</taxon>
        <taxon>Rhipicephalinae</taxon>
        <taxon>Rhipicephalus</taxon>
        <taxon>Rhipicephalus</taxon>
    </lineage>
</organism>
<evidence type="ECO:0000313" key="2">
    <source>
        <dbReference type="Proteomes" id="UP000821837"/>
    </source>
</evidence>
<reference evidence="1" key="1">
    <citation type="journal article" date="2020" name="Cell">
        <title>Large-Scale Comparative Analyses of Tick Genomes Elucidate Their Genetic Diversity and Vector Capacities.</title>
        <authorList>
            <consortium name="Tick Genome and Microbiome Consortium (TIGMIC)"/>
            <person name="Jia N."/>
            <person name="Wang J."/>
            <person name="Shi W."/>
            <person name="Du L."/>
            <person name="Sun Y."/>
            <person name="Zhan W."/>
            <person name="Jiang J.F."/>
            <person name="Wang Q."/>
            <person name="Zhang B."/>
            <person name="Ji P."/>
            <person name="Bell-Sakyi L."/>
            <person name="Cui X.M."/>
            <person name="Yuan T.T."/>
            <person name="Jiang B.G."/>
            <person name="Yang W.F."/>
            <person name="Lam T.T."/>
            <person name="Chang Q.C."/>
            <person name="Ding S.J."/>
            <person name="Wang X.J."/>
            <person name="Zhu J.G."/>
            <person name="Ruan X.D."/>
            <person name="Zhao L."/>
            <person name="Wei J.T."/>
            <person name="Ye R.Z."/>
            <person name="Que T.C."/>
            <person name="Du C.H."/>
            <person name="Zhou Y.H."/>
            <person name="Cheng J.X."/>
            <person name="Dai P.F."/>
            <person name="Guo W.B."/>
            <person name="Han X.H."/>
            <person name="Huang E.J."/>
            <person name="Li L.F."/>
            <person name="Wei W."/>
            <person name="Gao Y.C."/>
            <person name="Liu J.Z."/>
            <person name="Shao H.Z."/>
            <person name="Wang X."/>
            <person name="Wang C.C."/>
            <person name="Yang T.C."/>
            <person name="Huo Q.B."/>
            <person name="Li W."/>
            <person name="Chen H.Y."/>
            <person name="Chen S.E."/>
            <person name="Zhou L.G."/>
            <person name="Ni X.B."/>
            <person name="Tian J.H."/>
            <person name="Sheng Y."/>
            <person name="Liu T."/>
            <person name="Pan Y.S."/>
            <person name="Xia L.Y."/>
            <person name="Li J."/>
            <person name="Zhao F."/>
            <person name="Cao W.C."/>
        </authorList>
    </citation>
    <scope>NUCLEOTIDE SEQUENCE</scope>
    <source>
        <strain evidence="1">Rsan-2018</strain>
    </source>
</reference>
<gene>
    <name evidence="1" type="ORF">HPB52_024284</name>
</gene>
<protein>
    <submittedName>
        <fullName evidence="1">Uncharacterized protein</fullName>
    </submittedName>
</protein>
<dbReference type="Proteomes" id="UP000821837">
    <property type="component" value="Unassembled WGS sequence"/>
</dbReference>
<sequence>MLPPLPTSRLRQLTFMNCGKCDAALEVAYANLIGGKYLRRRCFNRAVRFVNGSMEKVDALAFDTLQHCESVPLRLLMDFDICRDSALEKVAEARQRLLFNYFVLTGVVEAKVVCERNRKAKKKKTTLDMIGRRLQARICSYLSLADVMDF</sequence>
<reference evidence="1" key="2">
    <citation type="submission" date="2021-09" db="EMBL/GenBank/DDBJ databases">
        <authorList>
            <person name="Jia N."/>
            <person name="Wang J."/>
            <person name="Shi W."/>
            <person name="Du L."/>
            <person name="Sun Y."/>
            <person name="Zhan W."/>
            <person name="Jiang J."/>
            <person name="Wang Q."/>
            <person name="Zhang B."/>
            <person name="Ji P."/>
            <person name="Sakyi L.B."/>
            <person name="Cui X."/>
            <person name="Yuan T."/>
            <person name="Jiang B."/>
            <person name="Yang W."/>
            <person name="Lam T.T.-Y."/>
            <person name="Chang Q."/>
            <person name="Ding S."/>
            <person name="Wang X."/>
            <person name="Zhu J."/>
            <person name="Ruan X."/>
            <person name="Zhao L."/>
            <person name="Wei J."/>
            <person name="Que T."/>
            <person name="Du C."/>
            <person name="Cheng J."/>
            <person name="Dai P."/>
            <person name="Han X."/>
            <person name="Huang E."/>
            <person name="Gao Y."/>
            <person name="Liu J."/>
            <person name="Shao H."/>
            <person name="Ye R."/>
            <person name="Li L."/>
            <person name="Wei W."/>
            <person name="Wang X."/>
            <person name="Wang C."/>
            <person name="Huo Q."/>
            <person name="Li W."/>
            <person name="Guo W."/>
            <person name="Chen H."/>
            <person name="Chen S."/>
            <person name="Zhou L."/>
            <person name="Zhou L."/>
            <person name="Ni X."/>
            <person name="Tian J."/>
            <person name="Zhou Y."/>
            <person name="Sheng Y."/>
            <person name="Liu T."/>
            <person name="Pan Y."/>
            <person name="Xia L."/>
            <person name="Li J."/>
            <person name="Zhao F."/>
            <person name="Cao W."/>
        </authorList>
    </citation>
    <scope>NUCLEOTIDE SEQUENCE</scope>
    <source>
        <strain evidence="1">Rsan-2018</strain>
        <tissue evidence="1">Larvae</tissue>
    </source>
</reference>
<dbReference type="EMBL" id="JABSTV010001065">
    <property type="protein sequence ID" value="KAH7985162.1"/>
    <property type="molecule type" value="Genomic_DNA"/>
</dbReference>